<gene>
    <name evidence="3" type="ORF">LPB04_19875</name>
</gene>
<keyword evidence="1" id="KW-1133">Transmembrane helix</keyword>
<dbReference type="EMBL" id="CP062941">
    <property type="protein sequence ID" value="QOL49155.1"/>
    <property type="molecule type" value="Genomic_DNA"/>
</dbReference>
<protein>
    <submittedName>
        <fullName evidence="3">SH3 domain-containing protein</fullName>
    </submittedName>
</protein>
<evidence type="ECO:0000313" key="3">
    <source>
        <dbReference type="EMBL" id="QOL49155.1"/>
    </source>
</evidence>
<feature type="transmembrane region" description="Helical" evidence="1">
    <location>
        <begin position="42"/>
        <end position="61"/>
    </location>
</feature>
<dbReference type="Pfam" id="PF08239">
    <property type="entry name" value="SH3_3"/>
    <property type="match status" value="1"/>
</dbReference>
<feature type="domain" description="SH3b" evidence="2">
    <location>
        <begin position="92"/>
        <end position="147"/>
    </location>
</feature>
<keyword evidence="1" id="KW-0812">Transmembrane</keyword>
<sequence length="158" mass="16600">MSAPSHPPLLLLACGGAALLLTLVLAARCTPRAWWRRPNARALAVLVLGTGLIGGALWAWLAPRAPVSVSAPAPVQAALAVPAAGHSYRVADALNLRAARGTGARRVLVLAAGSTVQATGQRDGDWWQVTANADGQRYEGWASSLWLRRADERRPSGE</sequence>
<evidence type="ECO:0000259" key="2">
    <source>
        <dbReference type="Pfam" id="PF08239"/>
    </source>
</evidence>
<dbReference type="RefSeq" id="WP_193686197.1">
    <property type="nucleotide sequence ID" value="NZ_CP062941.1"/>
</dbReference>
<dbReference type="Proteomes" id="UP000593875">
    <property type="component" value="Chromosome"/>
</dbReference>
<dbReference type="Gene3D" id="2.30.30.40">
    <property type="entry name" value="SH3 Domains"/>
    <property type="match status" value="1"/>
</dbReference>
<accession>A0A7L9U4U1</accession>
<dbReference type="InterPro" id="IPR003646">
    <property type="entry name" value="SH3-like_bac-type"/>
</dbReference>
<reference evidence="3 4" key="1">
    <citation type="submission" date="2020-10" db="EMBL/GenBank/DDBJ databases">
        <title>Genome sequencing of Massilia sp. LPB0304.</title>
        <authorList>
            <person name="Kim J."/>
        </authorList>
    </citation>
    <scope>NUCLEOTIDE SEQUENCE [LARGE SCALE GENOMIC DNA]</scope>
    <source>
        <strain evidence="3 4">LPB0304</strain>
    </source>
</reference>
<evidence type="ECO:0000256" key="1">
    <source>
        <dbReference type="SAM" id="Phobius"/>
    </source>
</evidence>
<dbReference type="AlphaFoldDB" id="A0A7L9U4U1"/>
<organism evidence="3 4">
    <name type="scientific">Massilia litorea</name>
    <dbReference type="NCBI Taxonomy" id="2769491"/>
    <lineage>
        <taxon>Bacteria</taxon>
        <taxon>Pseudomonadati</taxon>
        <taxon>Pseudomonadota</taxon>
        <taxon>Betaproteobacteria</taxon>
        <taxon>Burkholderiales</taxon>
        <taxon>Oxalobacteraceae</taxon>
        <taxon>Telluria group</taxon>
        <taxon>Massilia</taxon>
    </lineage>
</organism>
<keyword evidence="4" id="KW-1185">Reference proteome</keyword>
<proteinExistence type="predicted"/>
<evidence type="ECO:0000313" key="4">
    <source>
        <dbReference type="Proteomes" id="UP000593875"/>
    </source>
</evidence>
<dbReference type="KEGG" id="mlir:LPB04_19875"/>
<keyword evidence="1" id="KW-0472">Membrane</keyword>
<name>A0A7L9U4U1_9BURK</name>